<protein>
    <recommendedName>
        <fullName evidence="4">Aldehyde dehydrogenase</fullName>
    </recommendedName>
</protein>
<feature type="active site" evidence="5">
    <location>
        <position position="243"/>
    </location>
</feature>
<dbReference type="PROSITE" id="PS00687">
    <property type="entry name" value="ALDEHYDE_DEHYDR_GLU"/>
    <property type="match status" value="1"/>
</dbReference>
<evidence type="ECO:0000256" key="5">
    <source>
        <dbReference type="PIRSR" id="PIRSR036492-1"/>
    </source>
</evidence>
<feature type="active site" evidence="5 6">
    <location>
        <position position="210"/>
    </location>
</feature>
<dbReference type="OrthoDB" id="9812625at2"/>
<evidence type="ECO:0000256" key="2">
    <source>
        <dbReference type="ARBA" id="ARBA00023002"/>
    </source>
</evidence>
<proteinExistence type="inferred from homology"/>
<dbReference type="FunFam" id="3.40.605.10:FF:000004">
    <property type="entry name" value="Aldehyde dehydrogenase"/>
    <property type="match status" value="1"/>
</dbReference>
<evidence type="ECO:0000313" key="10">
    <source>
        <dbReference type="Proteomes" id="UP000054869"/>
    </source>
</evidence>
<feature type="domain" description="Aldehyde dehydrogenase" evidence="8">
    <location>
        <begin position="20"/>
        <end position="430"/>
    </location>
</feature>
<dbReference type="RefSeq" id="WP_028373671.1">
    <property type="nucleotide sequence ID" value="NZ_CAAAJD010000021.1"/>
</dbReference>
<dbReference type="PANTHER" id="PTHR43570">
    <property type="entry name" value="ALDEHYDE DEHYDROGENASE"/>
    <property type="match status" value="1"/>
</dbReference>
<dbReference type="STRING" id="45067.Llan_2537"/>
<organism evidence="9 10">
    <name type="scientific">Legionella lansingensis</name>
    <dbReference type="NCBI Taxonomy" id="45067"/>
    <lineage>
        <taxon>Bacteria</taxon>
        <taxon>Pseudomonadati</taxon>
        <taxon>Pseudomonadota</taxon>
        <taxon>Gammaproteobacteria</taxon>
        <taxon>Legionellales</taxon>
        <taxon>Legionellaceae</taxon>
        <taxon>Legionella</taxon>
    </lineage>
</organism>
<evidence type="ECO:0000256" key="3">
    <source>
        <dbReference type="ARBA" id="ARBA00023027"/>
    </source>
</evidence>
<dbReference type="GO" id="GO:0006081">
    <property type="term" value="P:aldehyde metabolic process"/>
    <property type="evidence" value="ECO:0007669"/>
    <property type="project" value="InterPro"/>
</dbReference>
<keyword evidence="10" id="KW-1185">Reference proteome</keyword>
<reference evidence="9 10" key="1">
    <citation type="submission" date="2015-11" db="EMBL/GenBank/DDBJ databases">
        <title>Genomic analysis of 38 Legionella species identifies large and diverse effector repertoires.</title>
        <authorList>
            <person name="Burstein D."/>
            <person name="Amaro F."/>
            <person name="Zusman T."/>
            <person name="Lifshitz Z."/>
            <person name="Cohen O."/>
            <person name="Gilbert J.A."/>
            <person name="Pupko T."/>
            <person name="Shuman H.A."/>
            <person name="Segal G."/>
        </authorList>
    </citation>
    <scope>NUCLEOTIDE SEQUENCE [LARGE SCALE GENOMIC DNA]</scope>
    <source>
        <strain evidence="9 10">ATCC 49751</strain>
    </source>
</reference>
<dbReference type="eggNOG" id="COG1012">
    <property type="taxonomic scope" value="Bacteria"/>
</dbReference>
<dbReference type="PATRIC" id="fig|45067.4.peg.2667"/>
<dbReference type="InterPro" id="IPR016162">
    <property type="entry name" value="Ald_DH_N"/>
</dbReference>
<dbReference type="GO" id="GO:0004029">
    <property type="term" value="F:aldehyde dehydrogenase (NAD+) activity"/>
    <property type="evidence" value="ECO:0007669"/>
    <property type="project" value="TreeGrafter"/>
</dbReference>
<dbReference type="InterPro" id="IPR016163">
    <property type="entry name" value="Ald_DH_C"/>
</dbReference>
<dbReference type="Pfam" id="PF00171">
    <property type="entry name" value="Aldedh"/>
    <property type="match status" value="1"/>
</dbReference>
<keyword evidence="2 4" id="KW-0560">Oxidoreductase</keyword>
<dbReference type="SUPFAM" id="SSF53720">
    <property type="entry name" value="ALDH-like"/>
    <property type="match status" value="1"/>
</dbReference>
<dbReference type="InterPro" id="IPR012394">
    <property type="entry name" value="Aldehyde_DH_NAD(P)"/>
</dbReference>
<dbReference type="PIRSF" id="PIRSF036492">
    <property type="entry name" value="ALDH"/>
    <property type="match status" value="1"/>
</dbReference>
<name>A0A0W0VED0_9GAMM</name>
<sequence length="467" mass="53114">MELKPSFERLQQHFEREPYISCAKRKENLITLKKLLQTNAEELAQAVNDDFRHRARHETLLLEIFPVINAINYCLKHLKKWTKRRKRHVSWLFKPASAYVLPQPLGVVGIIAPWNYPIFLTAGPLIYALAAGNRVMVKMSELTPATGDLFDKFIKRSNLADSVTIVNGGVEVAREFASLPFKHLLFTGSTNVGKLVMKEAAQNLTPVTLELGGKSPVFVSTTINPEHFERLFMGKMANAGQTCVAPDYLLIPKHWESRVEKALREFIQQSYVAFPNSHDYSSIISEQHEKRLQALLNDAREKGARIVQIGEEGIQSKKVPIFLLFEPNYEMAVMKEEIFGPLLPVISYHNLQEAIDKINSLHNPLVFYYFGNDKAEKKALQEKTLSGAFVVNDTLTYLGIDDLPFGGVGYSGMGHYHGQEGFDTFSKLKPVFIQKRFAMTPWFYPPWGKLTNYLLSWVAGIHLKEKK</sequence>
<gene>
    <name evidence="9" type="ORF">Llan_2537</name>
</gene>
<evidence type="ECO:0000256" key="6">
    <source>
        <dbReference type="PROSITE-ProRule" id="PRU10007"/>
    </source>
</evidence>
<dbReference type="PANTHER" id="PTHR43570:SF20">
    <property type="entry name" value="ALDEHYDE DEHYDROGENASE ALDX-RELATED"/>
    <property type="match status" value="1"/>
</dbReference>
<dbReference type="CDD" id="cd07133">
    <property type="entry name" value="ALDH_CALDH_CalB"/>
    <property type="match status" value="1"/>
</dbReference>
<evidence type="ECO:0000256" key="4">
    <source>
        <dbReference type="PIRNR" id="PIRNR036492"/>
    </source>
</evidence>
<evidence type="ECO:0000256" key="7">
    <source>
        <dbReference type="RuleBase" id="RU003345"/>
    </source>
</evidence>
<evidence type="ECO:0000256" key="1">
    <source>
        <dbReference type="ARBA" id="ARBA00009986"/>
    </source>
</evidence>
<dbReference type="InterPro" id="IPR016161">
    <property type="entry name" value="Ald_DH/histidinol_DH"/>
</dbReference>
<dbReference type="EMBL" id="LNYI01000063">
    <property type="protein sequence ID" value="KTD18487.1"/>
    <property type="molecule type" value="Genomic_DNA"/>
</dbReference>
<dbReference type="Gene3D" id="3.40.309.10">
    <property type="entry name" value="Aldehyde Dehydrogenase, Chain A, domain 2"/>
    <property type="match status" value="1"/>
</dbReference>
<evidence type="ECO:0000313" key="9">
    <source>
        <dbReference type="EMBL" id="KTD18487.1"/>
    </source>
</evidence>
<keyword evidence="3" id="KW-0520">NAD</keyword>
<accession>A0A0W0VED0</accession>
<evidence type="ECO:0000259" key="8">
    <source>
        <dbReference type="Pfam" id="PF00171"/>
    </source>
</evidence>
<dbReference type="InterPro" id="IPR015590">
    <property type="entry name" value="Aldehyde_DH_dom"/>
</dbReference>
<dbReference type="Gene3D" id="3.40.605.10">
    <property type="entry name" value="Aldehyde Dehydrogenase, Chain A, domain 1"/>
    <property type="match status" value="1"/>
</dbReference>
<dbReference type="GO" id="GO:0005737">
    <property type="term" value="C:cytoplasm"/>
    <property type="evidence" value="ECO:0007669"/>
    <property type="project" value="TreeGrafter"/>
</dbReference>
<comment type="caution">
    <text evidence="9">The sequence shown here is derived from an EMBL/GenBank/DDBJ whole genome shotgun (WGS) entry which is preliminary data.</text>
</comment>
<dbReference type="AlphaFoldDB" id="A0A0W0VED0"/>
<dbReference type="InterPro" id="IPR029510">
    <property type="entry name" value="Ald_DH_CS_GLU"/>
</dbReference>
<dbReference type="Proteomes" id="UP000054869">
    <property type="component" value="Unassembled WGS sequence"/>
</dbReference>
<comment type="similarity">
    <text evidence="1 4 7">Belongs to the aldehyde dehydrogenase family.</text>
</comment>